<dbReference type="EMBL" id="CT868675">
    <property type="protein sequence ID" value="CAK93954.1"/>
    <property type="molecule type" value="Genomic_DNA"/>
</dbReference>
<sequence>MIIKEWAKQQSYLEWWGLNKQDHNLHFLITCKSVTDSSDQIYEKVILQKPSCNLKIYQTINSLKYKKENDDLLKAFLQTNLTQISFGLLADMLQEPQKNQLVELEVQEDIESIQVDNEPNGIRTTMRKNQKPIRKVNRTINKQFFNIKILDLTLQLIKDDYF</sequence>
<dbReference type="KEGG" id="ptm:GSPATT00026277001"/>
<dbReference type="OMA" id="SYLEWWG"/>
<dbReference type="AlphaFoldDB" id="A0EF63"/>
<name>A0EF63_PARTE</name>
<dbReference type="InParanoid" id="A0EF63"/>
<reference evidence="1 2" key="1">
    <citation type="journal article" date="2006" name="Nature">
        <title>Global trends of whole-genome duplications revealed by the ciliate Paramecium tetraurelia.</title>
        <authorList>
            <consortium name="Genoscope"/>
            <person name="Aury J.-M."/>
            <person name="Jaillon O."/>
            <person name="Duret L."/>
            <person name="Noel B."/>
            <person name="Jubin C."/>
            <person name="Porcel B.M."/>
            <person name="Segurens B."/>
            <person name="Daubin V."/>
            <person name="Anthouard V."/>
            <person name="Aiach N."/>
            <person name="Arnaiz O."/>
            <person name="Billaut A."/>
            <person name="Beisson J."/>
            <person name="Blanc I."/>
            <person name="Bouhouche K."/>
            <person name="Camara F."/>
            <person name="Duharcourt S."/>
            <person name="Guigo R."/>
            <person name="Gogendeau D."/>
            <person name="Katinka M."/>
            <person name="Keller A.-M."/>
            <person name="Kissmehl R."/>
            <person name="Klotz C."/>
            <person name="Koll F."/>
            <person name="Le Moue A."/>
            <person name="Lepere C."/>
            <person name="Malinsky S."/>
            <person name="Nowacki M."/>
            <person name="Nowak J.K."/>
            <person name="Plattner H."/>
            <person name="Poulain J."/>
            <person name="Ruiz F."/>
            <person name="Serrano V."/>
            <person name="Zagulski M."/>
            <person name="Dessen P."/>
            <person name="Betermier M."/>
            <person name="Weissenbach J."/>
            <person name="Scarpelli C."/>
            <person name="Schachter V."/>
            <person name="Sperling L."/>
            <person name="Meyer E."/>
            <person name="Cohen J."/>
            <person name="Wincker P."/>
        </authorList>
    </citation>
    <scope>NUCLEOTIDE SEQUENCE [LARGE SCALE GENOMIC DNA]</scope>
    <source>
        <strain evidence="1 2">Stock d4-2</strain>
    </source>
</reference>
<accession>A0EF63</accession>
<dbReference type="Proteomes" id="UP000000600">
    <property type="component" value="Unassembled WGS sequence"/>
</dbReference>
<dbReference type="GeneID" id="5047125"/>
<dbReference type="RefSeq" id="XP_001461327.1">
    <property type="nucleotide sequence ID" value="XM_001461290.1"/>
</dbReference>
<dbReference type="HOGENOM" id="CLU_1638663_0_0_1"/>
<proteinExistence type="predicted"/>
<organism evidence="1 2">
    <name type="scientific">Paramecium tetraurelia</name>
    <dbReference type="NCBI Taxonomy" id="5888"/>
    <lineage>
        <taxon>Eukaryota</taxon>
        <taxon>Sar</taxon>
        <taxon>Alveolata</taxon>
        <taxon>Ciliophora</taxon>
        <taxon>Intramacronucleata</taxon>
        <taxon>Oligohymenophorea</taxon>
        <taxon>Peniculida</taxon>
        <taxon>Parameciidae</taxon>
        <taxon>Paramecium</taxon>
    </lineage>
</organism>
<evidence type="ECO:0000313" key="1">
    <source>
        <dbReference type="EMBL" id="CAK93954.1"/>
    </source>
</evidence>
<gene>
    <name evidence="1" type="ORF">GSPATT00026277001</name>
</gene>
<evidence type="ECO:0000313" key="2">
    <source>
        <dbReference type="Proteomes" id="UP000000600"/>
    </source>
</evidence>
<protein>
    <submittedName>
        <fullName evidence="1">Uncharacterized protein</fullName>
    </submittedName>
</protein>
<keyword evidence="2" id="KW-1185">Reference proteome</keyword>